<dbReference type="EMBL" id="JAODUO010000173">
    <property type="protein sequence ID" value="KAK2187243.1"/>
    <property type="molecule type" value="Genomic_DNA"/>
</dbReference>
<gene>
    <name evidence="2" type="ORF">NP493_172g03067</name>
</gene>
<dbReference type="Proteomes" id="UP001209878">
    <property type="component" value="Unassembled WGS sequence"/>
</dbReference>
<protein>
    <recommendedName>
        <fullName evidence="1">Reverse transcriptase domain-containing protein</fullName>
    </recommendedName>
</protein>
<accession>A0AAD9P328</accession>
<dbReference type="Pfam" id="PF00078">
    <property type="entry name" value="RVT_1"/>
    <property type="match status" value="1"/>
</dbReference>
<evidence type="ECO:0000259" key="1">
    <source>
        <dbReference type="PROSITE" id="PS50878"/>
    </source>
</evidence>
<organism evidence="2 3">
    <name type="scientific">Ridgeia piscesae</name>
    <name type="common">Tubeworm</name>
    <dbReference type="NCBI Taxonomy" id="27915"/>
    <lineage>
        <taxon>Eukaryota</taxon>
        <taxon>Metazoa</taxon>
        <taxon>Spiralia</taxon>
        <taxon>Lophotrochozoa</taxon>
        <taxon>Annelida</taxon>
        <taxon>Polychaeta</taxon>
        <taxon>Sedentaria</taxon>
        <taxon>Canalipalpata</taxon>
        <taxon>Sabellida</taxon>
        <taxon>Siboglinidae</taxon>
        <taxon>Ridgeia</taxon>
    </lineage>
</organism>
<reference evidence="2" key="1">
    <citation type="journal article" date="2023" name="Mol. Biol. Evol.">
        <title>Third-Generation Sequencing Reveals the Adaptive Role of the Epigenome in Three Deep-Sea Polychaetes.</title>
        <authorList>
            <person name="Perez M."/>
            <person name="Aroh O."/>
            <person name="Sun Y."/>
            <person name="Lan Y."/>
            <person name="Juniper S.K."/>
            <person name="Young C.R."/>
            <person name="Angers B."/>
            <person name="Qian P.Y."/>
        </authorList>
    </citation>
    <scope>NUCLEOTIDE SEQUENCE</scope>
    <source>
        <strain evidence="2">R07B-5</strain>
    </source>
</reference>
<comment type="caution">
    <text evidence="2">The sequence shown here is derived from an EMBL/GenBank/DDBJ whole genome shotgun (WGS) entry which is preliminary data.</text>
</comment>
<feature type="domain" description="Reverse transcriptase" evidence="1">
    <location>
        <begin position="1"/>
        <end position="122"/>
    </location>
</feature>
<dbReference type="PROSITE" id="PS50878">
    <property type="entry name" value="RT_POL"/>
    <property type="match status" value="1"/>
</dbReference>
<dbReference type="AlphaFoldDB" id="A0AAD9P328"/>
<name>A0AAD9P328_RIDPI</name>
<dbReference type="PANTHER" id="PTHR33332">
    <property type="entry name" value="REVERSE TRANSCRIPTASE DOMAIN-CONTAINING PROTEIN"/>
    <property type="match status" value="1"/>
</dbReference>
<keyword evidence="3" id="KW-1185">Reference proteome</keyword>
<sequence>MQSAYRPNHSTETALLRVRNDLLCILDERKAAILVLLDLSAAFNTIDQTIMLTRLRDRFGITATCLAWFESYLVNRSQRIQMHGRISAERPVVFGFPQGSVLGPLMFICYTAPLGDKRSPIC</sequence>
<dbReference type="InterPro" id="IPR000477">
    <property type="entry name" value="RT_dom"/>
</dbReference>
<evidence type="ECO:0000313" key="2">
    <source>
        <dbReference type="EMBL" id="KAK2187243.1"/>
    </source>
</evidence>
<evidence type="ECO:0000313" key="3">
    <source>
        <dbReference type="Proteomes" id="UP001209878"/>
    </source>
</evidence>
<proteinExistence type="predicted"/>